<keyword evidence="1" id="KW-0472">Membrane</keyword>
<organism evidence="2 3">
    <name type="scientific">Chengkuizengella axinellae</name>
    <dbReference type="NCBI Taxonomy" id="3064388"/>
    <lineage>
        <taxon>Bacteria</taxon>
        <taxon>Bacillati</taxon>
        <taxon>Bacillota</taxon>
        <taxon>Bacilli</taxon>
        <taxon>Bacillales</taxon>
        <taxon>Paenibacillaceae</taxon>
        <taxon>Chengkuizengella</taxon>
    </lineage>
</organism>
<feature type="transmembrane region" description="Helical" evidence="1">
    <location>
        <begin position="212"/>
        <end position="230"/>
    </location>
</feature>
<evidence type="ECO:0000313" key="2">
    <source>
        <dbReference type="EMBL" id="MDP5276175.1"/>
    </source>
</evidence>
<keyword evidence="3" id="KW-1185">Reference proteome</keyword>
<keyword evidence="1" id="KW-1133">Transmembrane helix</keyword>
<feature type="transmembrane region" description="Helical" evidence="1">
    <location>
        <begin position="109"/>
        <end position="136"/>
    </location>
</feature>
<dbReference type="EMBL" id="JAVAMP010000012">
    <property type="protein sequence ID" value="MDP5276175.1"/>
    <property type="molecule type" value="Genomic_DNA"/>
</dbReference>
<feature type="transmembrane region" description="Helical" evidence="1">
    <location>
        <begin position="9"/>
        <end position="28"/>
    </location>
</feature>
<gene>
    <name evidence="2" type="ORF">Q5Y73_18935</name>
</gene>
<name>A0ABT9J3H6_9BACL</name>
<sequence>MKGQFWEYYLVRYLAGTIFGVLILFYLVQNFNHDIENIYFKNKFDESNVKYDIEYQIINFLFYSKYEFEGIKPEKLQLDHNTYVNIEKQLSDYETVQIKKNEVTVLSMIIITVAGFLYMYVSSMVILTLHTFRYLWFDISKQEKRIKLYNFYHVLSNIRASGRIKEDEKKDTIVNQFKKRRITQTEKSKLTQTENAWIADYVESYRHLREHGNAFGILISEIIFAGYLIITKFSVLFLVLWLLLGFFSWLTATSLEVVLKNKYKYLYEKEEVNKEKKEKWTLFRKIKDILIYNKNNVIYGNNKVIKGERRIIRTRKTAHKKILRGKKSLKNKRL</sequence>
<accession>A0ABT9J3H6</accession>
<protein>
    <submittedName>
        <fullName evidence="2">Uncharacterized protein</fullName>
    </submittedName>
</protein>
<proteinExistence type="predicted"/>
<evidence type="ECO:0000256" key="1">
    <source>
        <dbReference type="SAM" id="Phobius"/>
    </source>
</evidence>
<reference evidence="2 3" key="1">
    <citation type="submission" date="2023-08" db="EMBL/GenBank/DDBJ databases">
        <authorList>
            <person name="Park J.-S."/>
        </authorList>
    </citation>
    <scope>NUCLEOTIDE SEQUENCE [LARGE SCALE GENOMIC DNA]</scope>
    <source>
        <strain evidence="2 3">2205SS18-9</strain>
    </source>
</reference>
<keyword evidence="1" id="KW-0812">Transmembrane</keyword>
<evidence type="ECO:0000313" key="3">
    <source>
        <dbReference type="Proteomes" id="UP001231941"/>
    </source>
</evidence>
<dbReference type="RefSeq" id="WP_305993486.1">
    <property type="nucleotide sequence ID" value="NZ_JAVAMP010000012.1"/>
</dbReference>
<dbReference type="Proteomes" id="UP001231941">
    <property type="component" value="Unassembled WGS sequence"/>
</dbReference>
<comment type="caution">
    <text evidence="2">The sequence shown here is derived from an EMBL/GenBank/DDBJ whole genome shotgun (WGS) entry which is preliminary data.</text>
</comment>
<feature type="transmembrane region" description="Helical" evidence="1">
    <location>
        <begin position="236"/>
        <end position="259"/>
    </location>
</feature>